<gene>
    <name evidence="2 4" type="primary">gch3</name>
    <name evidence="4" type="ORF">NARC_30047</name>
</gene>
<evidence type="ECO:0000256" key="2">
    <source>
        <dbReference type="HAMAP-Rule" id="MF_00608"/>
    </source>
</evidence>
<dbReference type="OrthoDB" id="25211at2157"/>
<comment type="function">
    <text evidence="2 3">Catalyzes the formation of 2-amino-5-formylamino-6-ribofuranosylamino-4(3H)-pyrimidinone ribonucleotide monophosphate and inorganic phosphate from GTP. Also has an independent pyrophosphate phosphohydrolase activity.</text>
</comment>
<sequence>MVCQITIIKLEGYGTWTLTLGSDREYALQILQSKIYSDLQECFSAKNGLVFSNRFDEFIAVTNQISLDDHKKIYDRLSKKNESIKISMTIGTGKTPLEADKKIHDIKKNTKNMIFPNIYGIQENYTVHEGQSTSEIENHCGLNDLKILHIDINSSTSIAKNLSTYEITNLIMRLYLAISDSFLKEESLTFFLGGDNFMIVAKNDIQIKKITEIVNFLISSTGIKLNCGIGNGSSARRAAEKATKSLDTIRDYRRGGKIIHVFESN</sequence>
<dbReference type="InterPro" id="IPR007839">
    <property type="entry name" value="GTP_CycHdrlase_3"/>
</dbReference>
<dbReference type="EC" id="3.5.4.29" evidence="2 3"/>
<dbReference type="Gene3D" id="3.30.70.270">
    <property type="match status" value="1"/>
</dbReference>
<reference evidence="4 5" key="1">
    <citation type="journal article" date="2019" name="Front. Microbiol.">
        <title>Ammonia Oxidation by the Arctic Terrestrial Thaumarchaeote Candidatus Nitrosocosmicus arcticus Is Stimulated by Increasing Temperatures.</title>
        <authorList>
            <person name="Alves R.J.E."/>
            <person name="Kerou M."/>
            <person name="Zappe A."/>
            <person name="Bittner R."/>
            <person name="Abby S.S."/>
            <person name="Schmidt H.A."/>
            <person name="Pfeifer K."/>
            <person name="Schleper C."/>
        </authorList>
    </citation>
    <scope>NUCLEOTIDE SEQUENCE [LARGE SCALE GENOMIC DNA]</scope>
    <source>
        <strain evidence="4 5">Kfb</strain>
    </source>
</reference>
<dbReference type="GO" id="GO:0043740">
    <property type="term" value="F:GTP cyclohydrolase IIa activity"/>
    <property type="evidence" value="ECO:0007669"/>
    <property type="project" value="UniProtKB-UniRule"/>
</dbReference>
<dbReference type="AlphaFoldDB" id="A0A557SXL0"/>
<evidence type="ECO:0000313" key="5">
    <source>
        <dbReference type="Proteomes" id="UP000315289"/>
    </source>
</evidence>
<evidence type="ECO:0000256" key="3">
    <source>
        <dbReference type="PIRNR" id="PIRNR009265"/>
    </source>
</evidence>
<keyword evidence="2" id="KW-0547">Nucleotide-binding</keyword>
<evidence type="ECO:0000256" key="1">
    <source>
        <dbReference type="ARBA" id="ARBA00022801"/>
    </source>
</evidence>
<dbReference type="InterPro" id="IPR029787">
    <property type="entry name" value="Nucleotide_cyclase"/>
</dbReference>
<dbReference type="PANTHER" id="PTHR42202">
    <property type="entry name" value="GTP CYCLOHYDROLASE III"/>
    <property type="match status" value="1"/>
</dbReference>
<comment type="similarity">
    <text evidence="2 3">Belongs to the archaeal-type GTP cyclohydrolase family.</text>
</comment>
<dbReference type="InterPro" id="IPR043128">
    <property type="entry name" value="Rev_trsase/Diguanyl_cyclase"/>
</dbReference>
<comment type="catalytic activity">
    <reaction evidence="2 3">
        <text>GTP + 3 H2O = 2-amino-5-formylamino-6-(5-phospho-D-ribosylamino)pyrimidin-4(3H)-one + 2 phosphate + 2 H(+)</text>
        <dbReference type="Rhea" id="RHEA:22468"/>
        <dbReference type="ChEBI" id="CHEBI:15377"/>
        <dbReference type="ChEBI" id="CHEBI:15378"/>
        <dbReference type="ChEBI" id="CHEBI:37565"/>
        <dbReference type="ChEBI" id="CHEBI:43474"/>
        <dbReference type="ChEBI" id="CHEBI:57258"/>
        <dbReference type="EC" id="3.5.4.29"/>
    </reaction>
</comment>
<dbReference type="RefSeq" id="WP_186434026.1">
    <property type="nucleotide sequence ID" value="NZ_ML675579.1"/>
</dbReference>
<organism evidence="4 5">
    <name type="scientific">Candidatus Nitrosocosmicus arcticus</name>
    <dbReference type="NCBI Taxonomy" id="2035267"/>
    <lineage>
        <taxon>Archaea</taxon>
        <taxon>Nitrososphaerota</taxon>
        <taxon>Nitrososphaeria</taxon>
        <taxon>Nitrososphaerales</taxon>
        <taxon>Nitrososphaeraceae</taxon>
        <taxon>Candidatus Nitrosocosmicus</taxon>
    </lineage>
</organism>
<keyword evidence="5" id="KW-1185">Reference proteome</keyword>
<dbReference type="PIRSF" id="PIRSF009265">
    <property type="entry name" value="GTP_cyclohydro_3"/>
    <property type="match status" value="1"/>
</dbReference>
<dbReference type="HAMAP" id="MF_00608">
    <property type="entry name" value="GTP_cyclohydro_3"/>
    <property type="match status" value="1"/>
</dbReference>
<name>A0A557SXL0_9ARCH</name>
<dbReference type="GO" id="GO:0005525">
    <property type="term" value="F:GTP binding"/>
    <property type="evidence" value="ECO:0007669"/>
    <property type="project" value="UniProtKB-KW"/>
</dbReference>
<dbReference type="EMBL" id="VOAH01000003">
    <property type="protein sequence ID" value="TVP41333.1"/>
    <property type="molecule type" value="Genomic_DNA"/>
</dbReference>
<comment type="caution">
    <text evidence="4">The sequence shown here is derived from an EMBL/GenBank/DDBJ whole genome shotgun (WGS) entry which is preliminary data.</text>
</comment>
<dbReference type="PANTHER" id="PTHR42202:SF1">
    <property type="entry name" value="GTP CYCLOHYDROLASE III"/>
    <property type="match status" value="1"/>
</dbReference>
<accession>A0A557SXL0</accession>
<proteinExistence type="inferred from homology"/>
<keyword evidence="1 2" id="KW-0378">Hydrolase</keyword>
<keyword evidence="2" id="KW-0342">GTP-binding</keyword>
<dbReference type="Pfam" id="PF05165">
    <property type="entry name" value="GCH_III"/>
    <property type="match status" value="1"/>
</dbReference>
<dbReference type="Proteomes" id="UP000315289">
    <property type="component" value="Unassembled WGS sequence"/>
</dbReference>
<dbReference type="Gene3D" id="3.30.70.1230">
    <property type="entry name" value="Nucleotide cyclase"/>
    <property type="match status" value="1"/>
</dbReference>
<evidence type="ECO:0000313" key="4">
    <source>
        <dbReference type="EMBL" id="TVP41333.1"/>
    </source>
</evidence>
<protein>
    <recommendedName>
        <fullName evidence="2 3">GTP cyclohydrolase III</fullName>
        <ecNumber evidence="2 3">3.5.4.29</ecNumber>
    </recommendedName>
</protein>